<dbReference type="PROSITE" id="PS00741">
    <property type="entry name" value="DH_1"/>
    <property type="match status" value="1"/>
</dbReference>
<reference evidence="6" key="2">
    <citation type="submission" date="2022-06" db="UniProtKB">
        <authorList>
            <consortium name="EnsemblMetazoa"/>
        </authorList>
    </citation>
    <scope>IDENTIFICATION</scope>
    <source>
        <strain evidence="6">DF5081</strain>
    </source>
</reference>
<protein>
    <submittedName>
        <fullName evidence="6">Uncharacterized protein</fullName>
    </submittedName>
</protein>
<reference evidence="7" key="1">
    <citation type="submission" date="2010-08" db="EMBL/GenBank/DDBJ databases">
        <authorList>
            <consortium name="Caenorhabditis japonica Sequencing Consortium"/>
            <person name="Wilson R.K."/>
        </authorList>
    </citation>
    <scope>NUCLEOTIDE SEQUENCE [LARGE SCALE GENOMIC DNA]</scope>
    <source>
        <strain evidence="7">DF5081</strain>
    </source>
</reference>
<dbReference type="InterPro" id="IPR043324">
    <property type="entry name" value="PH_PLEKHG1_G2_G3"/>
</dbReference>
<dbReference type="Gene3D" id="2.30.29.30">
    <property type="entry name" value="Pleckstrin-homology domain (PH domain)/Phosphotyrosine-binding domain (PTB)"/>
    <property type="match status" value="1"/>
</dbReference>
<feature type="domain" description="PH" evidence="4">
    <location>
        <begin position="92"/>
        <end position="192"/>
    </location>
</feature>
<dbReference type="SMART" id="SM00233">
    <property type="entry name" value="PH"/>
    <property type="match status" value="1"/>
</dbReference>
<feature type="compositionally biased region" description="Low complexity" evidence="3">
    <location>
        <begin position="257"/>
        <end position="266"/>
    </location>
</feature>
<dbReference type="GO" id="GO:0031267">
    <property type="term" value="F:small GTPase binding"/>
    <property type="evidence" value="ECO:0007669"/>
    <property type="project" value="TreeGrafter"/>
</dbReference>
<keyword evidence="2" id="KW-0344">Guanine-nucleotide releasing factor</keyword>
<evidence type="ECO:0000256" key="1">
    <source>
        <dbReference type="ARBA" id="ARBA00022553"/>
    </source>
</evidence>
<dbReference type="CDD" id="cd13243">
    <property type="entry name" value="PH_PLEKHG1_G2_G3"/>
    <property type="match status" value="1"/>
</dbReference>
<dbReference type="SUPFAM" id="SSF48065">
    <property type="entry name" value="DBL homology domain (DH-domain)"/>
    <property type="match status" value="1"/>
</dbReference>
<dbReference type="PROSITE" id="PS50003">
    <property type="entry name" value="PH_DOMAIN"/>
    <property type="match status" value="1"/>
</dbReference>
<dbReference type="GO" id="GO:0005085">
    <property type="term" value="F:guanyl-nucleotide exchange factor activity"/>
    <property type="evidence" value="ECO:0007669"/>
    <property type="project" value="UniProtKB-KW"/>
</dbReference>
<dbReference type="AlphaFoldDB" id="A0A8R1I7D1"/>
<dbReference type="InterPro" id="IPR055251">
    <property type="entry name" value="SOS1_NGEF_PH"/>
</dbReference>
<proteinExistence type="predicted"/>
<dbReference type="SUPFAM" id="SSF50729">
    <property type="entry name" value="PH domain-like"/>
    <property type="match status" value="1"/>
</dbReference>
<accession>A0A8R1I7D1</accession>
<feature type="region of interest" description="Disordered" evidence="3">
    <location>
        <begin position="235"/>
        <end position="274"/>
    </location>
</feature>
<feature type="compositionally biased region" description="Basic and acidic residues" evidence="3">
    <location>
        <begin position="244"/>
        <end position="253"/>
    </location>
</feature>
<dbReference type="Pfam" id="PF00621">
    <property type="entry name" value="RhoGEF"/>
    <property type="match status" value="1"/>
</dbReference>
<evidence type="ECO:0000259" key="4">
    <source>
        <dbReference type="PROSITE" id="PS50003"/>
    </source>
</evidence>
<evidence type="ECO:0000313" key="6">
    <source>
        <dbReference type="EnsemblMetazoa" id="CJA27169b.1"/>
    </source>
</evidence>
<sequence>MGLGHSLQLSAYLLKPVQRILKYHLFLENILKSMPSSTHPEELAQVQRAHDVMIAQAARINDEKKKAEHIERVAQLQSTLQKWKADEIQIGNLSAYGDLLLEAVFRQAGSKTTRLLFLFEEMLLIVKQRGSNYVCKDYIMSSNLMLNEWICPEEPLSFQVLSFDNPRAQYVFLASSMEQKRTWMQELKRMMLDHYSVEIPEKTKQLMLSIDNTKVVPFGRPEFAEVSMKNHKKVPKYLEKRRKSIDAKEDNSRRRSLSASRLLSGSKTSISEPVKTEQKCTCHMSVYNEANPSTSKSAMRSTLTLQSESDSNYCRSPMFRTQSAAVIDLNQVNLTEPDTAAVLSSRSRYQQARNRRLPHRYTQESRSTSTRRLGEEDIDKTFDQLYEELVSYGEAAKITQPQNRNQPIKLRTPPSTVITVAATPATATLSVTECNNARLRSKSLTRLDEYDAEPICLKPSIERRYSKVDQIKKRSRKYQVNQEPEAADVLRPSAGRFSLTDHEIIIHGEEPYRRNSGRQRTPLTVEQAAKLDDYFP</sequence>
<feature type="region of interest" description="Disordered" evidence="3">
    <location>
        <begin position="345"/>
        <end position="372"/>
    </location>
</feature>
<dbReference type="InterPro" id="IPR001849">
    <property type="entry name" value="PH_domain"/>
</dbReference>
<dbReference type="Pfam" id="PF22697">
    <property type="entry name" value="SOS1_NGEF_PH"/>
    <property type="match status" value="1"/>
</dbReference>
<dbReference type="Gene3D" id="1.20.900.10">
    <property type="entry name" value="Dbl homology (DH) domain"/>
    <property type="match status" value="1"/>
</dbReference>
<dbReference type="Proteomes" id="UP000005237">
    <property type="component" value="Unassembled WGS sequence"/>
</dbReference>
<dbReference type="PROSITE" id="PS50010">
    <property type="entry name" value="DH_2"/>
    <property type="match status" value="1"/>
</dbReference>
<evidence type="ECO:0000256" key="3">
    <source>
        <dbReference type="SAM" id="MobiDB-lite"/>
    </source>
</evidence>
<keyword evidence="1" id="KW-0597">Phosphoprotein</keyword>
<dbReference type="InterPro" id="IPR035899">
    <property type="entry name" value="DBL_dom_sf"/>
</dbReference>
<dbReference type="InterPro" id="IPR000219">
    <property type="entry name" value="DH_dom"/>
</dbReference>
<dbReference type="PANTHER" id="PTHR45924">
    <property type="entry name" value="FI17866P1"/>
    <property type="match status" value="1"/>
</dbReference>
<keyword evidence="7" id="KW-1185">Reference proteome</keyword>
<evidence type="ECO:0000313" key="7">
    <source>
        <dbReference type="Proteomes" id="UP000005237"/>
    </source>
</evidence>
<organism evidence="6 7">
    <name type="scientific">Caenorhabditis japonica</name>
    <dbReference type="NCBI Taxonomy" id="281687"/>
    <lineage>
        <taxon>Eukaryota</taxon>
        <taxon>Metazoa</taxon>
        <taxon>Ecdysozoa</taxon>
        <taxon>Nematoda</taxon>
        <taxon>Chromadorea</taxon>
        <taxon>Rhabditida</taxon>
        <taxon>Rhabditina</taxon>
        <taxon>Rhabditomorpha</taxon>
        <taxon>Rhabditoidea</taxon>
        <taxon>Rhabditidae</taxon>
        <taxon>Peloderinae</taxon>
        <taxon>Caenorhabditis</taxon>
    </lineage>
</organism>
<evidence type="ECO:0000256" key="2">
    <source>
        <dbReference type="ARBA" id="ARBA00022658"/>
    </source>
</evidence>
<feature type="domain" description="DH" evidence="5">
    <location>
        <begin position="1"/>
        <end position="63"/>
    </location>
</feature>
<name>A0A8R1I7D1_CAEJA</name>
<dbReference type="EnsemblMetazoa" id="CJA27169b.1">
    <property type="protein sequence ID" value="CJA27169b.1"/>
    <property type="gene ID" value="WBGene00182741"/>
</dbReference>
<dbReference type="GO" id="GO:0035556">
    <property type="term" value="P:intracellular signal transduction"/>
    <property type="evidence" value="ECO:0007669"/>
    <property type="project" value="InterPro"/>
</dbReference>
<dbReference type="InterPro" id="IPR001331">
    <property type="entry name" value="GDS_CDC24_CS"/>
</dbReference>
<dbReference type="InterPro" id="IPR011993">
    <property type="entry name" value="PH-like_dom_sf"/>
</dbReference>
<dbReference type="PANTHER" id="PTHR45924:SF2">
    <property type="entry name" value="FI17866P1"/>
    <property type="match status" value="1"/>
</dbReference>
<evidence type="ECO:0000259" key="5">
    <source>
        <dbReference type="PROSITE" id="PS50010"/>
    </source>
</evidence>